<name>X1EV11_9ZZZZ</name>
<dbReference type="AlphaFoldDB" id="X1EV11"/>
<sequence>KQKANLVNHFFYQICSHSTNNLEGNPKIMS</sequence>
<feature type="non-terminal residue" evidence="1">
    <location>
        <position position="1"/>
    </location>
</feature>
<evidence type="ECO:0000313" key="1">
    <source>
        <dbReference type="EMBL" id="GAH24145.1"/>
    </source>
</evidence>
<reference evidence="1" key="1">
    <citation type="journal article" date="2014" name="Front. Microbiol.">
        <title>High frequency of phylogenetically diverse reductive dehalogenase-homologous genes in deep subseafloor sedimentary metagenomes.</title>
        <authorList>
            <person name="Kawai M."/>
            <person name="Futagami T."/>
            <person name="Toyoda A."/>
            <person name="Takaki Y."/>
            <person name="Nishi S."/>
            <person name="Hori S."/>
            <person name="Arai W."/>
            <person name="Tsubouchi T."/>
            <person name="Morono Y."/>
            <person name="Uchiyama I."/>
            <person name="Ito T."/>
            <person name="Fujiyama A."/>
            <person name="Inagaki F."/>
            <person name="Takami H."/>
        </authorList>
    </citation>
    <scope>NUCLEOTIDE SEQUENCE</scope>
    <source>
        <strain evidence="1">Expedition CK06-06</strain>
    </source>
</reference>
<comment type="caution">
    <text evidence="1">The sequence shown here is derived from an EMBL/GenBank/DDBJ whole genome shotgun (WGS) entry which is preliminary data.</text>
</comment>
<protein>
    <submittedName>
        <fullName evidence="1">Uncharacterized protein</fullName>
    </submittedName>
</protein>
<organism evidence="1">
    <name type="scientific">marine sediment metagenome</name>
    <dbReference type="NCBI Taxonomy" id="412755"/>
    <lineage>
        <taxon>unclassified sequences</taxon>
        <taxon>metagenomes</taxon>
        <taxon>ecological metagenomes</taxon>
    </lineage>
</organism>
<gene>
    <name evidence="1" type="ORF">S03H2_07506</name>
</gene>
<accession>X1EV11</accession>
<proteinExistence type="predicted"/>
<dbReference type="EMBL" id="BARU01003475">
    <property type="protein sequence ID" value="GAH24145.1"/>
    <property type="molecule type" value="Genomic_DNA"/>
</dbReference>